<evidence type="ECO:0008006" key="4">
    <source>
        <dbReference type="Google" id="ProtNLM"/>
    </source>
</evidence>
<evidence type="ECO:0000313" key="3">
    <source>
        <dbReference type="Proteomes" id="UP001500443"/>
    </source>
</evidence>
<comment type="caution">
    <text evidence="2">The sequence shown here is derived from an EMBL/GenBank/DDBJ whole genome shotgun (WGS) entry which is preliminary data.</text>
</comment>
<evidence type="ECO:0000256" key="1">
    <source>
        <dbReference type="SAM" id="Phobius"/>
    </source>
</evidence>
<sequence length="117" mass="12510">MDVLINLFVASHIIGIAALLGGWLTQMKSLSTGDVRIAPSMVHGALVMLVTGFILSGLNEADDVELNQTKLGVKGVILIGILVMVFLKRSEERVPKGYFAAIGLLTMTNVVIATTWT</sequence>
<evidence type="ECO:0000313" key="2">
    <source>
        <dbReference type="EMBL" id="GAA1500656.1"/>
    </source>
</evidence>
<accession>A0ABN1ZL52</accession>
<protein>
    <recommendedName>
        <fullName evidence="4">Integral membrane protein</fullName>
    </recommendedName>
</protein>
<organism evidence="2 3">
    <name type="scientific">Streptomyces synnematoformans</name>
    <dbReference type="NCBI Taxonomy" id="415721"/>
    <lineage>
        <taxon>Bacteria</taxon>
        <taxon>Bacillati</taxon>
        <taxon>Actinomycetota</taxon>
        <taxon>Actinomycetes</taxon>
        <taxon>Kitasatosporales</taxon>
        <taxon>Streptomycetaceae</taxon>
        <taxon>Streptomyces</taxon>
    </lineage>
</organism>
<keyword evidence="1" id="KW-0812">Transmembrane</keyword>
<feature type="transmembrane region" description="Helical" evidence="1">
    <location>
        <begin position="71"/>
        <end position="87"/>
    </location>
</feature>
<feature type="transmembrane region" description="Helical" evidence="1">
    <location>
        <begin position="6"/>
        <end position="25"/>
    </location>
</feature>
<gene>
    <name evidence="2" type="ORF">GCM10009802_56290</name>
</gene>
<proteinExistence type="predicted"/>
<feature type="transmembrane region" description="Helical" evidence="1">
    <location>
        <begin position="37"/>
        <end position="59"/>
    </location>
</feature>
<reference evidence="2 3" key="1">
    <citation type="journal article" date="2019" name="Int. J. Syst. Evol. Microbiol.">
        <title>The Global Catalogue of Microorganisms (GCM) 10K type strain sequencing project: providing services to taxonomists for standard genome sequencing and annotation.</title>
        <authorList>
            <consortium name="The Broad Institute Genomics Platform"/>
            <consortium name="The Broad Institute Genome Sequencing Center for Infectious Disease"/>
            <person name="Wu L."/>
            <person name="Ma J."/>
        </authorList>
    </citation>
    <scope>NUCLEOTIDE SEQUENCE [LARGE SCALE GENOMIC DNA]</scope>
    <source>
        <strain evidence="2 3">JCM 15481</strain>
    </source>
</reference>
<feature type="transmembrane region" description="Helical" evidence="1">
    <location>
        <begin position="99"/>
        <end position="116"/>
    </location>
</feature>
<dbReference type="EMBL" id="BAAAPF010000282">
    <property type="protein sequence ID" value="GAA1500656.1"/>
    <property type="molecule type" value="Genomic_DNA"/>
</dbReference>
<dbReference type="RefSeq" id="WP_344293562.1">
    <property type="nucleotide sequence ID" value="NZ_BAAAPF010000282.1"/>
</dbReference>
<dbReference type="Proteomes" id="UP001500443">
    <property type="component" value="Unassembled WGS sequence"/>
</dbReference>
<keyword evidence="3" id="KW-1185">Reference proteome</keyword>
<keyword evidence="1" id="KW-0472">Membrane</keyword>
<keyword evidence="1" id="KW-1133">Transmembrane helix</keyword>
<name>A0ABN1ZL52_9ACTN</name>